<keyword evidence="2" id="KW-0560">Oxidoreductase</keyword>
<dbReference type="InterPro" id="IPR012348">
    <property type="entry name" value="RNR-like"/>
</dbReference>
<evidence type="ECO:0000256" key="2">
    <source>
        <dbReference type="PIRNR" id="PIRNR000355"/>
    </source>
</evidence>
<evidence type="ECO:0000313" key="4">
    <source>
        <dbReference type="Proteomes" id="UP000653056"/>
    </source>
</evidence>
<dbReference type="InterPro" id="IPR033909">
    <property type="entry name" value="RNR_small"/>
</dbReference>
<dbReference type="Proteomes" id="UP000653056">
    <property type="component" value="Unassembled WGS sequence"/>
</dbReference>
<keyword evidence="4" id="KW-1185">Reference proteome</keyword>
<organism evidence="3 4">
    <name type="scientific">Litchfieldella qijiaojingensis</name>
    <dbReference type="NCBI Taxonomy" id="980347"/>
    <lineage>
        <taxon>Bacteria</taxon>
        <taxon>Pseudomonadati</taxon>
        <taxon>Pseudomonadota</taxon>
        <taxon>Gammaproteobacteria</taxon>
        <taxon>Oceanospirillales</taxon>
        <taxon>Halomonadaceae</taxon>
        <taxon>Litchfieldella</taxon>
    </lineage>
</organism>
<dbReference type="NCBIfam" id="NF007186">
    <property type="entry name" value="PRK09614.1-5"/>
    <property type="match status" value="1"/>
</dbReference>
<reference evidence="4" key="1">
    <citation type="journal article" date="2019" name="Int. J. Syst. Evol. Microbiol.">
        <title>The Global Catalogue of Microorganisms (GCM) 10K type strain sequencing project: providing services to taxonomists for standard genome sequencing and annotation.</title>
        <authorList>
            <consortium name="The Broad Institute Genomics Platform"/>
            <consortium name="The Broad Institute Genome Sequencing Center for Infectious Disease"/>
            <person name="Wu L."/>
            <person name="Ma J."/>
        </authorList>
    </citation>
    <scope>NUCLEOTIDE SEQUENCE [LARGE SCALE GENOMIC DNA]</scope>
    <source>
        <strain evidence="4">KCTC 22228</strain>
    </source>
</reference>
<evidence type="ECO:0000256" key="1">
    <source>
        <dbReference type="ARBA" id="ARBA00009303"/>
    </source>
</evidence>
<accession>A0ABQ2YQ48</accession>
<keyword evidence="2" id="KW-0479">Metal-binding</keyword>
<dbReference type="EC" id="1.17.4.1" evidence="2"/>
<evidence type="ECO:0000313" key="3">
    <source>
        <dbReference type="EMBL" id="GGX91102.1"/>
    </source>
</evidence>
<dbReference type="PANTHER" id="PTHR23409">
    <property type="entry name" value="RIBONUCLEOSIDE-DIPHOSPHATE REDUCTASE SMALL CHAIN"/>
    <property type="match status" value="1"/>
</dbReference>
<dbReference type="CDD" id="cd01049">
    <property type="entry name" value="RNRR2"/>
    <property type="match status" value="1"/>
</dbReference>
<gene>
    <name evidence="3" type="primary">grxC</name>
    <name evidence="3" type="ORF">GCM10007160_18230</name>
</gene>
<dbReference type="EMBL" id="BMXS01000007">
    <property type="protein sequence ID" value="GGX91102.1"/>
    <property type="molecule type" value="Genomic_DNA"/>
</dbReference>
<comment type="cofactor">
    <cofactor evidence="2">
        <name>Fe cation</name>
        <dbReference type="ChEBI" id="CHEBI:24875"/>
    </cofactor>
    <text evidence="2">Binds 2 iron ions per subunit.</text>
</comment>
<keyword evidence="2" id="KW-0215">Deoxyribonucleotide synthesis</keyword>
<comment type="similarity">
    <text evidence="1 2">Belongs to the ribonucleoside diphosphate reductase small chain family.</text>
</comment>
<dbReference type="PANTHER" id="PTHR23409:SF18">
    <property type="entry name" value="RIBONUCLEOSIDE-DIPHOSPHATE REDUCTASE SUBUNIT M2"/>
    <property type="match status" value="1"/>
</dbReference>
<comment type="function">
    <text evidence="2">Provides the precursors necessary for DNA synthesis. Catalyzes the biosynthesis of deoxyribonucleotides from the corresponding ribonucleotides.</text>
</comment>
<protein>
    <recommendedName>
        <fullName evidence="2">Ribonucleoside-diphosphate reductase subunit beta</fullName>
        <ecNumber evidence="2">1.17.4.1</ecNumber>
    </recommendedName>
</protein>
<dbReference type="InterPro" id="IPR009078">
    <property type="entry name" value="Ferritin-like_SF"/>
</dbReference>
<comment type="caution">
    <text evidence="3">The sequence shown here is derived from an EMBL/GenBank/DDBJ whole genome shotgun (WGS) entry which is preliminary data.</text>
</comment>
<dbReference type="PIRSF" id="PIRSF000355">
    <property type="entry name" value="NrdB"/>
    <property type="match status" value="1"/>
</dbReference>
<dbReference type="RefSeq" id="WP_189468390.1">
    <property type="nucleotide sequence ID" value="NZ_BMXS01000007.1"/>
</dbReference>
<proteinExistence type="inferred from homology"/>
<comment type="catalytic activity">
    <reaction evidence="2">
        <text>a 2'-deoxyribonucleoside 5'-diphosphate + [thioredoxin]-disulfide + H2O = a ribonucleoside 5'-diphosphate + [thioredoxin]-dithiol</text>
        <dbReference type="Rhea" id="RHEA:23252"/>
        <dbReference type="Rhea" id="RHEA-COMP:10698"/>
        <dbReference type="Rhea" id="RHEA-COMP:10700"/>
        <dbReference type="ChEBI" id="CHEBI:15377"/>
        <dbReference type="ChEBI" id="CHEBI:29950"/>
        <dbReference type="ChEBI" id="CHEBI:50058"/>
        <dbReference type="ChEBI" id="CHEBI:57930"/>
        <dbReference type="ChEBI" id="CHEBI:73316"/>
        <dbReference type="EC" id="1.17.4.1"/>
    </reaction>
</comment>
<name>A0ABQ2YQ48_9GAMM</name>
<dbReference type="SUPFAM" id="SSF47240">
    <property type="entry name" value="Ferritin-like"/>
    <property type="match status" value="1"/>
</dbReference>
<keyword evidence="2" id="KW-0408">Iron</keyword>
<dbReference type="InterPro" id="IPR000358">
    <property type="entry name" value="RNR_small_fam"/>
</dbReference>
<dbReference type="Gene3D" id="1.10.620.20">
    <property type="entry name" value="Ribonucleotide Reductase, subunit A"/>
    <property type="match status" value="1"/>
</dbReference>
<sequence length="322" mass="37423">MSGLMSYSQTYKPFNYPHYVERAIDHDSVHWIEHETSLQRDVNQWKDGTVTPEEKDHITQILRLFTQSDEAVGGAYVDVFLPRVKNNEARMMMLSFAHRETIHQRAYALLNDTLGLPESDYSAFLEFEEMAEKIEFMQDFDPDTERGFGLALAKTVLNEGVSLFSAFAQLLNYQRPEAGSKMLGMCEVVEWSIRDETLHVQGMSELFREYCNEHPHIVDDEFKRTIYSMYREAVDLEDRFIDLSFALGGPKEMTAEETKQYIRFIADRRLIMLGLKANYGVSNPFPWIDHIVSGDSQKNFFEGRVTDYNAKGMIGDWNWPEQ</sequence>
<dbReference type="Pfam" id="PF00268">
    <property type="entry name" value="Ribonuc_red_sm"/>
    <property type="match status" value="1"/>
</dbReference>